<name>A0AAV2VQ38_9VIBR</name>
<organism evidence="1 2">
    <name type="scientific">Vibrio nigripulchritudo SOn1</name>
    <dbReference type="NCBI Taxonomy" id="1238450"/>
    <lineage>
        <taxon>Bacteria</taxon>
        <taxon>Pseudomonadati</taxon>
        <taxon>Pseudomonadota</taxon>
        <taxon>Gammaproteobacteria</taxon>
        <taxon>Vibrionales</taxon>
        <taxon>Vibrionaceae</taxon>
        <taxon>Vibrio</taxon>
    </lineage>
</organism>
<reference evidence="1 2" key="1">
    <citation type="journal article" date="2013" name="ISME J.">
        <title>Comparative genomics of pathogenic lineages of Vibrio nigripulchritudo identifies virulence-associated traits.</title>
        <authorList>
            <person name="Goudenege D."/>
            <person name="Labreuche Y."/>
            <person name="Krin E."/>
            <person name="Ansquer D."/>
            <person name="Mangenot S."/>
            <person name="Calteau A."/>
            <person name="Medigue C."/>
            <person name="Mazel D."/>
            <person name="Polz M.F."/>
            <person name="Le Roux F."/>
        </authorList>
    </citation>
    <scope>NUCLEOTIDE SEQUENCE [LARGE SCALE GENOMIC DNA]</scope>
    <source>
        <strain evidence="1 2">SOn1</strain>
    </source>
</reference>
<evidence type="ECO:0000313" key="1">
    <source>
        <dbReference type="EMBL" id="CCO46833.1"/>
    </source>
</evidence>
<dbReference type="EMBL" id="CAOF01000101">
    <property type="protein sequence ID" value="CCO46833.1"/>
    <property type="molecule type" value="Genomic_DNA"/>
</dbReference>
<accession>A0AAV2VQ38</accession>
<comment type="caution">
    <text evidence="1">The sequence shown here is derived from an EMBL/GenBank/DDBJ whole genome shotgun (WGS) entry which is preliminary data.</text>
</comment>
<dbReference type="RefSeq" id="WP_022611874.1">
    <property type="nucleotide sequence ID" value="NZ_LK391965.1"/>
</dbReference>
<evidence type="ECO:0000313" key="2">
    <source>
        <dbReference type="Proteomes" id="UP000018211"/>
    </source>
</evidence>
<sequence>MLLQRIMATLERLATNKKINVSSLIYKKYPIKAKYGNAALEMDVVGVAQWFAITQKNYISNAAFLNVDGKVFVANWDDLTSFQHQTHTDYYQSYQLNQASEQQLDIYIACALTTIFFNGDSHLITPVEVRTRFVEKPHNIVCMNVTACQYASLKNPSRIALNKQLEVDRHLLPQANQIESEIAYEQDSPSH</sequence>
<gene>
    <name evidence="1" type="ORF">VIBNISOn1_190052</name>
</gene>
<protein>
    <submittedName>
        <fullName evidence="1">Uncharacterized protein</fullName>
    </submittedName>
</protein>
<dbReference type="AlphaFoldDB" id="A0AAV2VQ38"/>
<proteinExistence type="predicted"/>
<dbReference type="Proteomes" id="UP000018211">
    <property type="component" value="Unassembled WGS sequence"/>
</dbReference>